<dbReference type="Proteomes" id="UP000002725">
    <property type="component" value="Chromosome"/>
</dbReference>
<evidence type="ECO:0000313" key="1">
    <source>
        <dbReference type="EMBL" id="ACF45278.1"/>
    </source>
</evidence>
<reference evidence="1" key="1">
    <citation type="submission" date="2008-06" db="EMBL/GenBank/DDBJ databases">
        <title>Complete sequence of chromosome of Prosthecochloris aestuarii DSM 271.</title>
        <authorList>
            <consortium name="US DOE Joint Genome Institute"/>
            <person name="Lucas S."/>
            <person name="Copeland A."/>
            <person name="Lapidus A."/>
            <person name="Glavina del Rio T."/>
            <person name="Dalin E."/>
            <person name="Tice H."/>
            <person name="Bruce D."/>
            <person name="Goodwin L."/>
            <person name="Pitluck S."/>
            <person name="Schmutz J."/>
            <person name="Larimer F."/>
            <person name="Land M."/>
            <person name="Hauser L."/>
            <person name="Kyrpides N."/>
            <person name="Anderson I."/>
            <person name="Liu Z."/>
            <person name="Li T."/>
            <person name="Zhao F."/>
            <person name="Overmann J."/>
            <person name="Bryant D.A."/>
            <person name="Richardson P."/>
        </authorList>
    </citation>
    <scope>NUCLEOTIDE SEQUENCE [LARGE SCALE GENOMIC DNA]</scope>
    <source>
        <strain evidence="1">DSM 271</strain>
    </source>
</reference>
<keyword evidence="2" id="KW-1185">Reference proteome</keyword>
<gene>
    <name evidence="1" type="ordered locus">Paes_0221</name>
</gene>
<dbReference type="EMBL" id="CP001108">
    <property type="protein sequence ID" value="ACF45278.1"/>
    <property type="molecule type" value="Genomic_DNA"/>
</dbReference>
<protein>
    <submittedName>
        <fullName evidence="1">Uncharacterized protein</fullName>
    </submittedName>
</protein>
<organism evidence="1 2">
    <name type="scientific">Prosthecochloris aestuarii (strain DSM 271 / SK 413)</name>
    <dbReference type="NCBI Taxonomy" id="290512"/>
    <lineage>
        <taxon>Bacteria</taxon>
        <taxon>Pseudomonadati</taxon>
        <taxon>Chlorobiota</taxon>
        <taxon>Chlorobiia</taxon>
        <taxon>Chlorobiales</taxon>
        <taxon>Chlorobiaceae</taxon>
        <taxon>Prosthecochloris</taxon>
    </lineage>
</organism>
<dbReference type="AlphaFoldDB" id="B4S3T2"/>
<accession>B4S3T2</accession>
<dbReference type="STRING" id="290512.Paes_0221"/>
<evidence type="ECO:0000313" key="2">
    <source>
        <dbReference type="Proteomes" id="UP000002725"/>
    </source>
</evidence>
<dbReference type="HOGENOM" id="CLU_3187591_0_0_10"/>
<proteinExistence type="predicted"/>
<dbReference type="KEGG" id="paa:Paes_0221"/>
<sequence>MSVFLLNFQADAFSRFFFIGRQNLLYHGFCYTYVNDHLLGFDILLT</sequence>
<name>B4S3T2_PROA2</name>